<feature type="region of interest" description="Disordered" evidence="1">
    <location>
        <begin position="40"/>
        <end position="98"/>
    </location>
</feature>
<evidence type="ECO:0000313" key="2">
    <source>
        <dbReference type="EMBL" id="CAK0890048.1"/>
    </source>
</evidence>
<gene>
    <name evidence="2" type="ORF">PCOR1329_LOCUS70376</name>
</gene>
<accession>A0ABN9WTG3</accession>
<name>A0ABN9WTG3_9DINO</name>
<feature type="non-terminal residue" evidence="2">
    <location>
        <position position="1"/>
    </location>
</feature>
<protein>
    <submittedName>
        <fullName evidence="2">Uncharacterized protein</fullName>
    </submittedName>
</protein>
<organism evidence="2 3">
    <name type="scientific">Prorocentrum cordatum</name>
    <dbReference type="NCBI Taxonomy" id="2364126"/>
    <lineage>
        <taxon>Eukaryota</taxon>
        <taxon>Sar</taxon>
        <taxon>Alveolata</taxon>
        <taxon>Dinophyceae</taxon>
        <taxon>Prorocentrales</taxon>
        <taxon>Prorocentraceae</taxon>
        <taxon>Prorocentrum</taxon>
    </lineage>
</organism>
<keyword evidence="3" id="KW-1185">Reference proteome</keyword>
<evidence type="ECO:0000313" key="3">
    <source>
        <dbReference type="Proteomes" id="UP001189429"/>
    </source>
</evidence>
<comment type="caution">
    <text evidence="2">The sequence shown here is derived from an EMBL/GenBank/DDBJ whole genome shotgun (WGS) entry which is preliminary data.</text>
</comment>
<dbReference type="EMBL" id="CAUYUJ010019290">
    <property type="protein sequence ID" value="CAK0890048.1"/>
    <property type="molecule type" value="Genomic_DNA"/>
</dbReference>
<evidence type="ECO:0000256" key="1">
    <source>
        <dbReference type="SAM" id="MobiDB-lite"/>
    </source>
</evidence>
<reference evidence="2" key="1">
    <citation type="submission" date="2023-10" db="EMBL/GenBank/DDBJ databases">
        <authorList>
            <person name="Chen Y."/>
            <person name="Shah S."/>
            <person name="Dougan E. K."/>
            <person name="Thang M."/>
            <person name="Chan C."/>
        </authorList>
    </citation>
    <scope>NUCLEOTIDE SEQUENCE [LARGE SCALE GENOMIC DNA]</scope>
</reference>
<sequence>VERKQKEEEKREREEVLQRLTEEQRLKDAELSRRIAEAELARAEQRGTKEELEKAQRERLEREEELKREKAEKAAAEQEMQRKLEELRQKKEDSDLQHKQEFEEAMTAKKREMDAKEEEMKTRLADLQAMLQKNATDYDELQRQVPVGARGCREVPGVPVCLGLPLVMAGVSIAISCAALISQIGAVAAVQKGHETGHERGHGQDKAGVLGHGKGFMASISNHTGRQTPEELGFTSDGDVDPAQQKVSMMSEENCLDLGAKGFPLPVFKMLQAVDWSAQKYLEQIQSVGYVEDALQMTAPEDAILKSDCMKDGKGRMKHIFVGDSQMLSLRNALHRLNKCPEIWWDANATDARTGRRAATTSVGRLHSGTRQAPESAVDGCSEDGIASFIYWDAWVQRNVPVEEIRREIEVLDLEPKRGDTVVVWVGSNFISAARRTGVLFDTINKMHEMGVHLVWDSPTFHDVALMAAASPRDEGRDPTNSLPISYSTMSRRKTQGTLGSNQFKSEKALLKSGVEIPMTKRWQLTNRYRGLQCDGMHTDMRARDPLFYNQECPVGRQMYGVSGSGCNWVEPFRAGLADLCPLATGVDDLVLQSGLYAVCAAHERPFCYQHTETIR</sequence>
<dbReference type="Proteomes" id="UP001189429">
    <property type="component" value="Unassembled WGS sequence"/>
</dbReference>
<proteinExistence type="predicted"/>